<protein>
    <submittedName>
        <fullName evidence="5">30 kDa heat shock protein</fullName>
    </submittedName>
</protein>
<name>A0A9W9GLU0_9EURO</name>
<keyword evidence="6" id="KW-1185">Reference proteome</keyword>
<dbReference type="SUPFAM" id="SSF49764">
    <property type="entry name" value="HSP20-like chaperones"/>
    <property type="match status" value="1"/>
</dbReference>
<feature type="compositionally biased region" description="Basic and acidic residues" evidence="4">
    <location>
        <begin position="79"/>
        <end position="94"/>
    </location>
</feature>
<accession>A0A9W9GLU0</accession>
<evidence type="ECO:0000256" key="2">
    <source>
        <dbReference type="PROSITE-ProRule" id="PRU00285"/>
    </source>
</evidence>
<dbReference type="PANTHER" id="PTHR11527">
    <property type="entry name" value="HEAT-SHOCK PROTEIN 20 FAMILY MEMBER"/>
    <property type="match status" value="1"/>
</dbReference>
<dbReference type="InterPro" id="IPR031107">
    <property type="entry name" value="Small_HSP"/>
</dbReference>
<evidence type="ECO:0000256" key="4">
    <source>
        <dbReference type="SAM" id="MobiDB-lite"/>
    </source>
</evidence>
<sequence>MAFLCNSDFRPLFRLLDDYETHRSRAAPSTSTRSYTPAFDVRELNDGYYLDGELPGVNQSNIDIEFSDPHTLVIKGYTERSYQHENTEKADSKSGARQWRQPTVEDEEADATDADSDTNIDTDSVTPETQPSFHYWASERSIGEFQRTFTFPTRVDQDAVHASLKNGILSVVVPKEAAPKTKKIRIQ</sequence>
<dbReference type="AlphaFoldDB" id="A0A9W9GLU0"/>
<comment type="similarity">
    <text evidence="2 3">Belongs to the small heat shock protein (HSP20) family.</text>
</comment>
<dbReference type="PROSITE" id="PS01031">
    <property type="entry name" value="SHSP"/>
    <property type="match status" value="1"/>
</dbReference>
<comment type="caution">
    <text evidence="5">The sequence shown here is derived from an EMBL/GenBank/DDBJ whole genome shotgun (WGS) entry which is preliminary data.</text>
</comment>
<dbReference type="Proteomes" id="UP001147746">
    <property type="component" value="Unassembled WGS sequence"/>
</dbReference>
<reference evidence="5" key="2">
    <citation type="journal article" date="2023" name="IMA Fungus">
        <title>Comparative genomic study of the Penicillium genus elucidates a diverse pangenome and 15 lateral gene transfer events.</title>
        <authorList>
            <person name="Petersen C."/>
            <person name="Sorensen T."/>
            <person name="Nielsen M.R."/>
            <person name="Sondergaard T.E."/>
            <person name="Sorensen J.L."/>
            <person name="Fitzpatrick D.A."/>
            <person name="Frisvad J.C."/>
            <person name="Nielsen K.L."/>
        </authorList>
    </citation>
    <scope>NUCLEOTIDE SEQUENCE</scope>
    <source>
        <strain evidence="5">IBT 21472</strain>
    </source>
</reference>
<dbReference type="EMBL" id="JAPZBO010000003">
    <property type="protein sequence ID" value="KAJ5321086.1"/>
    <property type="molecule type" value="Genomic_DNA"/>
</dbReference>
<gene>
    <name evidence="5" type="ORF">N7476_004088</name>
</gene>
<evidence type="ECO:0000256" key="3">
    <source>
        <dbReference type="RuleBase" id="RU003616"/>
    </source>
</evidence>
<evidence type="ECO:0000313" key="6">
    <source>
        <dbReference type="Proteomes" id="UP001147746"/>
    </source>
</evidence>
<reference evidence="5" key="1">
    <citation type="submission" date="2022-12" db="EMBL/GenBank/DDBJ databases">
        <authorList>
            <person name="Petersen C."/>
        </authorList>
    </citation>
    <scope>NUCLEOTIDE SEQUENCE</scope>
    <source>
        <strain evidence="5">IBT 21472</strain>
    </source>
</reference>
<keyword evidence="1 5" id="KW-0346">Stress response</keyword>
<dbReference type="Gene3D" id="2.60.40.790">
    <property type="match status" value="1"/>
</dbReference>
<dbReference type="Pfam" id="PF00011">
    <property type="entry name" value="HSP20"/>
    <property type="match status" value="1"/>
</dbReference>
<evidence type="ECO:0000256" key="1">
    <source>
        <dbReference type="ARBA" id="ARBA00023016"/>
    </source>
</evidence>
<proteinExistence type="inferred from homology"/>
<feature type="region of interest" description="Disordered" evidence="4">
    <location>
        <begin position="79"/>
        <end position="130"/>
    </location>
</feature>
<dbReference type="InterPro" id="IPR002068">
    <property type="entry name" value="A-crystallin/Hsp20_dom"/>
</dbReference>
<dbReference type="CDD" id="cd06464">
    <property type="entry name" value="ACD_sHsps-like"/>
    <property type="match status" value="1"/>
</dbReference>
<feature type="compositionally biased region" description="Acidic residues" evidence="4">
    <location>
        <begin position="104"/>
        <end position="120"/>
    </location>
</feature>
<dbReference type="InterPro" id="IPR008978">
    <property type="entry name" value="HSP20-like_chaperone"/>
</dbReference>
<evidence type="ECO:0000313" key="5">
    <source>
        <dbReference type="EMBL" id="KAJ5321086.1"/>
    </source>
</evidence>
<organism evidence="5 6">
    <name type="scientific">Penicillium atrosanguineum</name>
    <dbReference type="NCBI Taxonomy" id="1132637"/>
    <lineage>
        <taxon>Eukaryota</taxon>
        <taxon>Fungi</taxon>
        <taxon>Dikarya</taxon>
        <taxon>Ascomycota</taxon>
        <taxon>Pezizomycotina</taxon>
        <taxon>Eurotiomycetes</taxon>
        <taxon>Eurotiomycetidae</taxon>
        <taxon>Eurotiales</taxon>
        <taxon>Aspergillaceae</taxon>
        <taxon>Penicillium</taxon>
    </lineage>
</organism>